<accession>A0A0K2VA76</accession>
<protein>
    <submittedName>
        <fullName evidence="1">Uncharacterized protein</fullName>
    </submittedName>
</protein>
<evidence type="ECO:0000313" key="1">
    <source>
        <dbReference type="EMBL" id="CDW47369.1"/>
    </source>
</evidence>
<dbReference type="AlphaFoldDB" id="A0A0K2VA76"/>
<proteinExistence type="predicted"/>
<reference evidence="1" key="1">
    <citation type="submission" date="2014-05" db="EMBL/GenBank/DDBJ databases">
        <authorList>
            <person name="Chronopoulou M."/>
        </authorList>
    </citation>
    <scope>NUCLEOTIDE SEQUENCE</scope>
    <source>
        <tissue evidence="1">Whole organism</tissue>
    </source>
</reference>
<organism evidence="1">
    <name type="scientific">Lepeophtheirus salmonis</name>
    <name type="common">Salmon louse</name>
    <name type="synonym">Caligus salmonis</name>
    <dbReference type="NCBI Taxonomy" id="72036"/>
    <lineage>
        <taxon>Eukaryota</taxon>
        <taxon>Metazoa</taxon>
        <taxon>Ecdysozoa</taxon>
        <taxon>Arthropoda</taxon>
        <taxon>Crustacea</taxon>
        <taxon>Multicrustacea</taxon>
        <taxon>Hexanauplia</taxon>
        <taxon>Copepoda</taxon>
        <taxon>Siphonostomatoida</taxon>
        <taxon>Caligidae</taxon>
        <taxon>Lepeophtheirus</taxon>
    </lineage>
</organism>
<dbReference type="EMBL" id="HACA01030008">
    <property type="protein sequence ID" value="CDW47369.1"/>
    <property type="molecule type" value="Transcribed_RNA"/>
</dbReference>
<sequence>MSLIPESIIIFHILFYQGPQLCASGLLLLSEILFHLSNVCSGIFSPPLKPHYQGPILFERDN</sequence>
<name>A0A0K2VA76_LEPSM</name>